<evidence type="ECO:0000313" key="2">
    <source>
        <dbReference type="Proteomes" id="UP001169217"/>
    </source>
</evidence>
<organism evidence="1 2">
    <name type="scientific">Colletotrichum limetticola</name>
    <dbReference type="NCBI Taxonomy" id="1209924"/>
    <lineage>
        <taxon>Eukaryota</taxon>
        <taxon>Fungi</taxon>
        <taxon>Dikarya</taxon>
        <taxon>Ascomycota</taxon>
        <taxon>Pezizomycotina</taxon>
        <taxon>Sordariomycetes</taxon>
        <taxon>Hypocreomycetidae</taxon>
        <taxon>Glomerellales</taxon>
        <taxon>Glomerellaceae</taxon>
        <taxon>Colletotrichum</taxon>
        <taxon>Colletotrichum acutatum species complex</taxon>
    </lineage>
</organism>
<gene>
    <name evidence="1" type="ORF">CLIM01_13914</name>
</gene>
<name>A0ABQ9PFR8_9PEZI</name>
<evidence type="ECO:0008006" key="3">
    <source>
        <dbReference type="Google" id="ProtNLM"/>
    </source>
</evidence>
<proteinExistence type="predicted"/>
<sequence length="152" mass="17314">MLESVLAERNSHAVEMFGLLPMSHFGARQQRSAEQALVLLQEYIYRAWRKRNVVSLVSFDVEGAYNGVYKERLLQRLKARGIPGKLGSPLPPVFFLFFNADLVQHQIDENGGAFAFVDNYTAWVTVRSRGANRQGICLQGWRVKELQQDLSN</sequence>
<dbReference type="Proteomes" id="UP001169217">
    <property type="component" value="Unassembled WGS sequence"/>
</dbReference>
<protein>
    <recommendedName>
        <fullName evidence="3">Reverse transcriptase domain-containing protein</fullName>
    </recommendedName>
</protein>
<comment type="caution">
    <text evidence="1">The sequence shown here is derived from an EMBL/GenBank/DDBJ whole genome shotgun (WGS) entry which is preliminary data.</text>
</comment>
<accession>A0ABQ9PFR8</accession>
<keyword evidence="2" id="KW-1185">Reference proteome</keyword>
<dbReference type="EMBL" id="JARUPT010000782">
    <property type="protein sequence ID" value="KAK0368730.1"/>
    <property type="molecule type" value="Genomic_DNA"/>
</dbReference>
<reference evidence="1" key="1">
    <citation type="submission" date="2023-04" db="EMBL/GenBank/DDBJ databases">
        <title>Colletotrichum limetticola genome sequence.</title>
        <authorList>
            <person name="Baroncelli R."/>
        </authorList>
    </citation>
    <scope>NUCLEOTIDE SEQUENCE</scope>
    <source>
        <strain evidence="1">KLA-Anderson</strain>
    </source>
</reference>
<evidence type="ECO:0000313" key="1">
    <source>
        <dbReference type="EMBL" id="KAK0368730.1"/>
    </source>
</evidence>